<keyword evidence="2" id="KW-0489">Methyltransferase</keyword>
<dbReference type="AlphaFoldDB" id="A0A367IK05"/>
<name>A0A367IK05_RHIST</name>
<dbReference type="Proteomes" id="UP000253551">
    <property type="component" value="Unassembled WGS sequence"/>
</dbReference>
<evidence type="ECO:0000313" key="3">
    <source>
        <dbReference type="Proteomes" id="UP000253551"/>
    </source>
</evidence>
<dbReference type="Pfam" id="PF13621">
    <property type="entry name" value="Cupin_8"/>
    <property type="match status" value="1"/>
</dbReference>
<dbReference type="PANTHER" id="PTHR12461:SF105">
    <property type="entry name" value="HYPOXIA-INDUCIBLE FACTOR 1-ALPHA INHIBITOR"/>
    <property type="match status" value="1"/>
</dbReference>
<keyword evidence="2" id="KW-0808">Transferase</keyword>
<keyword evidence="3" id="KW-1185">Reference proteome</keyword>
<dbReference type="InterPro" id="IPR041667">
    <property type="entry name" value="Cupin_8"/>
</dbReference>
<dbReference type="OrthoDB" id="47172at2759"/>
<dbReference type="PANTHER" id="PTHR12461">
    <property type="entry name" value="HYPOXIA-INDUCIBLE FACTOR 1 ALPHA INHIBITOR-RELATED"/>
    <property type="match status" value="1"/>
</dbReference>
<dbReference type="EMBL" id="PJQM01007558">
    <property type="protein sequence ID" value="RCH78014.1"/>
    <property type="molecule type" value="Genomic_DNA"/>
</dbReference>
<protein>
    <submittedName>
        <fullName evidence="2">Lysine-specific demethylase 8</fullName>
    </submittedName>
</protein>
<dbReference type="Gene3D" id="2.60.120.650">
    <property type="entry name" value="Cupin"/>
    <property type="match status" value="1"/>
</dbReference>
<gene>
    <name evidence="2" type="primary">KDM8_1</name>
    <name evidence="2" type="ORF">CU098_000631</name>
</gene>
<evidence type="ECO:0000259" key="1">
    <source>
        <dbReference type="PROSITE" id="PS51184"/>
    </source>
</evidence>
<organism evidence="2 3">
    <name type="scientific">Rhizopus stolonifer</name>
    <name type="common">Rhizopus nigricans</name>
    <dbReference type="NCBI Taxonomy" id="4846"/>
    <lineage>
        <taxon>Eukaryota</taxon>
        <taxon>Fungi</taxon>
        <taxon>Fungi incertae sedis</taxon>
        <taxon>Mucoromycota</taxon>
        <taxon>Mucoromycotina</taxon>
        <taxon>Mucoromycetes</taxon>
        <taxon>Mucorales</taxon>
        <taxon>Mucorineae</taxon>
        <taxon>Rhizopodaceae</taxon>
        <taxon>Rhizopus</taxon>
    </lineage>
</organism>
<proteinExistence type="predicted"/>
<reference evidence="2 3" key="1">
    <citation type="journal article" date="2018" name="G3 (Bethesda)">
        <title>Phylogenetic and Phylogenomic Definition of Rhizopus Species.</title>
        <authorList>
            <person name="Gryganskyi A.P."/>
            <person name="Golan J."/>
            <person name="Dolatabadi S."/>
            <person name="Mondo S."/>
            <person name="Robb S."/>
            <person name="Idnurm A."/>
            <person name="Muszewska A."/>
            <person name="Steczkiewicz K."/>
            <person name="Masonjones S."/>
            <person name="Liao H.L."/>
            <person name="Gajdeczka M.T."/>
            <person name="Anike F."/>
            <person name="Vuek A."/>
            <person name="Anishchenko I.M."/>
            <person name="Voigt K."/>
            <person name="de Hoog G.S."/>
            <person name="Smith M.E."/>
            <person name="Heitman J."/>
            <person name="Vilgalys R."/>
            <person name="Stajich J.E."/>
        </authorList>
    </citation>
    <scope>NUCLEOTIDE SEQUENCE [LARGE SCALE GENOMIC DNA]</scope>
    <source>
        <strain evidence="2 3">LSU 92-RS-03</strain>
    </source>
</reference>
<comment type="caution">
    <text evidence="2">The sequence shown here is derived from an EMBL/GenBank/DDBJ whole genome shotgun (WGS) entry which is preliminary data.</text>
</comment>
<sequence length="357" mass="41750">MLNKIAQELKLLFNNKDNIEDLKDCGGSVYALFQKAVDVQSLEQANALVDYSQEKILSFHYDHLPVCWRRLLIDAGLVKAMIQLSTEIPLKSVLWDLDVCHVVSGSPLRYELTMKILNELQSHMTHSPRGLIPRRRQWQDLELNFPVERLEEQPSFEWFLMHTNRPMIFPSGRWPAHERWRSLDYLLDLGSDRMVPVEIGSSYTDASWRQEMMRLEDFVDRCLLGDEMGYLAQHDLLEQIPQLGKDILVPDYCYLHLELNEYYERRPHEVIKNAWLGPAGTVSPLHHDPFHNLLVQVAGSKYIRLYDPHQSVYPREGIMNNTSQVDIENPNLQEFPEFEKTQYVECILTEGDILYIP</sequence>
<dbReference type="GO" id="GO:0008168">
    <property type="term" value="F:methyltransferase activity"/>
    <property type="evidence" value="ECO:0007669"/>
    <property type="project" value="UniProtKB-KW"/>
</dbReference>
<feature type="domain" description="JmjC" evidence="1">
    <location>
        <begin position="229"/>
        <end position="357"/>
    </location>
</feature>
<feature type="non-terminal residue" evidence="2">
    <location>
        <position position="357"/>
    </location>
</feature>
<dbReference type="SUPFAM" id="SSF51197">
    <property type="entry name" value="Clavaminate synthase-like"/>
    <property type="match status" value="1"/>
</dbReference>
<evidence type="ECO:0000313" key="2">
    <source>
        <dbReference type="EMBL" id="RCH78014.1"/>
    </source>
</evidence>
<dbReference type="GO" id="GO:0032259">
    <property type="term" value="P:methylation"/>
    <property type="evidence" value="ECO:0007669"/>
    <property type="project" value="UniProtKB-KW"/>
</dbReference>
<dbReference type="InterPro" id="IPR003347">
    <property type="entry name" value="JmjC_dom"/>
</dbReference>
<dbReference type="STRING" id="4846.A0A367IK05"/>
<accession>A0A367IK05</accession>
<dbReference type="PROSITE" id="PS51184">
    <property type="entry name" value="JMJC"/>
    <property type="match status" value="1"/>
</dbReference>